<name>A0ABQ9XMX4_9EUKA</name>
<evidence type="ECO:0000256" key="1">
    <source>
        <dbReference type="SAM" id="MobiDB-lite"/>
    </source>
</evidence>
<reference evidence="2 3" key="1">
    <citation type="journal article" date="2022" name="bioRxiv">
        <title>Genomics of Preaxostyla Flagellates Illuminates Evolutionary Transitions and the Path Towards Mitochondrial Loss.</title>
        <authorList>
            <person name="Novak L.V.F."/>
            <person name="Treitli S.C."/>
            <person name="Pyrih J."/>
            <person name="Halakuc P."/>
            <person name="Pipaliya S.V."/>
            <person name="Vacek V."/>
            <person name="Brzon O."/>
            <person name="Soukal P."/>
            <person name="Eme L."/>
            <person name="Dacks J.B."/>
            <person name="Karnkowska A."/>
            <person name="Elias M."/>
            <person name="Hampl V."/>
        </authorList>
    </citation>
    <scope>NUCLEOTIDE SEQUENCE [LARGE SCALE GENOMIC DNA]</scope>
    <source>
        <strain evidence="2">NAU3</strain>
        <tissue evidence="2">Gut</tissue>
    </source>
</reference>
<evidence type="ECO:0000313" key="2">
    <source>
        <dbReference type="EMBL" id="KAK2953751.1"/>
    </source>
</evidence>
<evidence type="ECO:0000313" key="3">
    <source>
        <dbReference type="Proteomes" id="UP001281761"/>
    </source>
</evidence>
<keyword evidence="3" id="KW-1185">Reference proteome</keyword>
<accession>A0ABQ9XMX4</accession>
<comment type="caution">
    <text evidence="2">The sequence shown here is derived from an EMBL/GenBank/DDBJ whole genome shotgun (WGS) entry which is preliminary data.</text>
</comment>
<organism evidence="2 3">
    <name type="scientific">Blattamonas nauphoetae</name>
    <dbReference type="NCBI Taxonomy" id="2049346"/>
    <lineage>
        <taxon>Eukaryota</taxon>
        <taxon>Metamonada</taxon>
        <taxon>Preaxostyla</taxon>
        <taxon>Oxymonadida</taxon>
        <taxon>Blattamonas</taxon>
    </lineage>
</organism>
<sequence>MFYSTKQRMLHRQQPGRPRRPGRLTPEELDQLTNTIIEKLGSRQLSLEEETDFEGCDQICLPEHIPRTS</sequence>
<dbReference type="EMBL" id="JARBJD010000087">
    <property type="protein sequence ID" value="KAK2953751.1"/>
    <property type="molecule type" value="Genomic_DNA"/>
</dbReference>
<proteinExistence type="predicted"/>
<protein>
    <submittedName>
        <fullName evidence="2">Uncharacterized protein</fullName>
    </submittedName>
</protein>
<feature type="region of interest" description="Disordered" evidence="1">
    <location>
        <begin position="1"/>
        <end position="27"/>
    </location>
</feature>
<gene>
    <name evidence="2" type="ORF">BLNAU_11308</name>
</gene>
<dbReference type="Proteomes" id="UP001281761">
    <property type="component" value="Unassembled WGS sequence"/>
</dbReference>